<dbReference type="STRING" id="368408.Tpen_1238"/>
<dbReference type="RefSeq" id="WP_011752901.1">
    <property type="nucleotide sequence ID" value="NC_008698.1"/>
</dbReference>
<sequence length="246" mass="28525">MVAGKPSKLVFDDFLEKSEYWKYRVDNYAGFELGNSVLRLWMGPTEALYYSNAELSDGAFDELPWSRAVFEAKIRMSGLHYGSAGWGFWNHTMVFQTCMPMWFIHLQSRGPYPFQGFFAQVRNHFAPIKVYRGSLLPYSVATRLLGGLPGVVVHTHKPSMQHLDLTQWHVYRVEWGASEVRFYVDGVLAARLPNKGYESRARADIWIDNAVFGYNPRDAGQVYRHLTQENRSRTFLEVDYVKVYQE</sequence>
<evidence type="ECO:0000313" key="1">
    <source>
        <dbReference type="EMBL" id="ABL78636.1"/>
    </source>
</evidence>
<dbReference type="SUPFAM" id="SSF49899">
    <property type="entry name" value="Concanavalin A-like lectins/glucanases"/>
    <property type="match status" value="1"/>
</dbReference>
<dbReference type="OrthoDB" id="30948at2157"/>
<dbReference type="GeneID" id="4601170"/>
<reference evidence="2" key="1">
    <citation type="journal article" date="2008" name="J. Bacteriol.">
        <title>Genome sequence of Thermofilum pendens reveals an exceptional loss of biosynthetic pathways without genome reduction.</title>
        <authorList>
            <person name="Anderson I."/>
            <person name="Rodriguez J."/>
            <person name="Susanti D."/>
            <person name="Porat I."/>
            <person name="Reich C."/>
            <person name="Ulrich L.E."/>
            <person name="Elkins J.G."/>
            <person name="Mavromatis K."/>
            <person name="Lykidis A."/>
            <person name="Kim E."/>
            <person name="Thompson L.S."/>
            <person name="Nolan M."/>
            <person name="Land M."/>
            <person name="Copeland A."/>
            <person name="Lapidus A."/>
            <person name="Lucas S."/>
            <person name="Detter C."/>
            <person name="Zhulin I.B."/>
            <person name="Olsen G.J."/>
            <person name="Whitman W."/>
            <person name="Mukhopadhyay B."/>
            <person name="Bristow J."/>
            <person name="Kyrpides N."/>
        </authorList>
    </citation>
    <scope>NUCLEOTIDE SEQUENCE [LARGE SCALE GENOMIC DNA]</scope>
    <source>
        <strain evidence="2">DSM 2475 / Hrk 5</strain>
    </source>
</reference>
<accession>A1RZK6</accession>
<dbReference type="eggNOG" id="arCOG14787">
    <property type="taxonomic scope" value="Archaea"/>
</dbReference>
<protein>
    <submittedName>
        <fullName evidence="1">Uncharacterized protein</fullName>
    </submittedName>
</protein>
<evidence type="ECO:0000313" key="2">
    <source>
        <dbReference type="Proteomes" id="UP000000641"/>
    </source>
</evidence>
<organism evidence="1 2">
    <name type="scientific">Thermofilum pendens (strain DSM 2475 / Hrk 5)</name>
    <dbReference type="NCBI Taxonomy" id="368408"/>
    <lineage>
        <taxon>Archaea</taxon>
        <taxon>Thermoproteota</taxon>
        <taxon>Thermoprotei</taxon>
        <taxon>Thermofilales</taxon>
        <taxon>Thermofilaceae</taxon>
        <taxon>Thermofilum</taxon>
    </lineage>
</organism>
<name>A1RZK6_THEPD</name>
<proteinExistence type="predicted"/>
<dbReference type="Gene3D" id="2.60.120.200">
    <property type="match status" value="1"/>
</dbReference>
<keyword evidence="2" id="KW-1185">Reference proteome</keyword>
<dbReference type="AlphaFoldDB" id="A1RZK6"/>
<gene>
    <name evidence="1" type="ordered locus">Tpen_1238</name>
</gene>
<dbReference type="HOGENOM" id="CLU_1140618_0_0_2"/>
<dbReference type="EMBL" id="CP000505">
    <property type="protein sequence ID" value="ABL78636.1"/>
    <property type="molecule type" value="Genomic_DNA"/>
</dbReference>
<dbReference type="KEGG" id="tpe:Tpen_1238"/>
<dbReference type="Proteomes" id="UP000000641">
    <property type="component" value="Chromosome"/>
</dbReference>
<dbReference type="InterPro" id="IPR013320">
    <property type="entry name" value="ConA-like_dom_sf"/>
</dbReference>
<dbReference type="EnsemblBacteria" id="ABL78636">
    <property type="protein sequence ID" value="ABL78636"/>
    <property type="gene ID" value="Tpen_1238"/>
</dbReference>